<dbReference type="EC" id="4.2.1.1" evidence="4 9"/>
<keyword evidence="13" id="KW-1185">Reference proteome</keyword>
<proteinExistence type="inferred from homology"/>
<dbReference type="PROSITE" id="PS00162">
    <property type="entry name" value="ALPHA_CA_1"/>
    <property type="match status" value="1"/>
</dbReference>
<dbReference type="SMART" id="SM01057">
    <property type="entry name" value="Carb_anhydrase"/>
    <property type="match status" value="1"/>
</dbReference>
<feature type="domain" description="Alpha-carbonic anhydrase" evidence="10">
    <location>
        <begin position="38"/>
        <end position="271"/>
    </location>
</feature>
<dbReference type="SUPFAM" id="SSF51069">
    <property type="entry name" value="Carbonic anhydrase"/>
    <property type="match status" value="1"/>
</dbReference>
<dbReference type="CDD" id="cd03124">
    <property type="entry name" value="alpha_CA_prokaryotic_like"/>
    <property type="match status" value="1"/>
</dbReference>
<dbReference type="InterPro" id="IPR041891">
    <property type="entry name" value="Alpha_CA_prokaryot-like"/>
</dbReference>
<dbReference type="STRING" id="398673.A0A0W7VDR3"/>
<name>A0A0W7VDR3_9HYPO</name>
<dbReference type="PROSITE" id="PS51144">
    <property type="entry name" value="ALPHA_CA_2"/>
    <property type="match status" value="1"/>
</dbReference>
<dbReference type="RefSeq" id="XP_018657478.1">
    <property type="nucleotide sequence ID" value="XM_018809314.1"/>
</dbReference>
<dbReference type="PANTHER" id="PTHR18952">
    <property type="entry name" value="CARBONIC ANHYDRASE"/>
    <property type="match status" value="1"/>
</dbReference>
<dbReference type="Gene3D" id="3.10.200.10">
    <property type="entry name" value="Alpha carbonic anhydrase"/>
    <property type="match status" value="1"/>
</dbReference>
<comment type="cofactor">
    <cofactor evidence="1 9">
        <name>Zn(2+)</name>
        <dbReference type="ChEBI" id="CHEBI:29105"/>
    </cofactor>
</comment>
<dbReference type="Pfam" id="PF00194">
    <property type="entry name" value="Carb_anhydrase"/>
    <property type="match status" value="1"/>
</dbReference>
<dbReference type="InterPro" id="IPR036398">
    <property type="entry name" value="CA_dom_sf"/>
</dbReference>
<keyword evidence="7 9" id="KW-0456">Lyase</keyword>
<evidence type="ECO:0000259" key="10">
    <source>
        <dbReference type="PROSITE" id="PS51144"/>
    </source>
</evidence>
<gene>
    <name evidence="12" type="ORF">TGAM01_v208218</name>
    <name evidence="11" type="ORF">TGAMA5MH_08106</name>
</gene>
<evidence type="ECO:0000313" key="11">
    <source>
        <dbReference type="EMBL" id="PNP39841.1"/>
    </source>
</evidence>
<evidence type="ECO:0000256" key="8">
    <source>
        <dbReference type="ARBA" id="ARBA00048348"/>
    </source>
</evidence>
<evidence type="ECO:0000256" key="9">
    <source>
        <dbReference type="RuleBase" id="RU367011"/>
    </source>
</evidence>
<evidence type="ECO:0000256" key="7">
    <source>
        <dbReference type="ARBA" id="ARBA00023239"/>
    </source>
</evidence>
<dbReference type="PROSITE" id="PS51257">
    <property type="entry name" value="PROKAR_LIPOPROTEIN"/>
    <property type="match status" value="1"/>
</dbReference>
<dbReference type="OrthoDB" id="429145at2759"/>
<dbReference type="Proteomes" id="UP000236546">
    <property type="component" value="Unassembled WGS sequence"/>
</dbReference>
<evidence type="ECO:0000256" key="2">
    <source>
        <dbReference type="ARBA" id="ARBA00002904"/>
    </source>
</evidence>
<organism evidence="12 13">
    <name type="scientific">Trichoderma gamsii</name>
    <dbReference type="NCBI Taxonomy" id="398673"/>
    <lineage>
        <taxon>Eukaryota</taxon>
        <taxon>Fungi</taxon>
        <taxon>Dikarya</taxon>
        <taxon>Ascomycota</taxon>
        <taxon>Pezizomycotina</taxon>
        <taxon>Sordariomycetes</taxon>
        <taxon>Hypocreomycetidae</taxon>
        <taxon>Hypocreales</taxon>
        <taxon>Hypocreaceae</taxon>
        <taxon>Trichoderma</taxon>
    </lineage>
</organism>
<evidence type="ECO:0000256" key="6">
    <source>
        <dbReference type="ARBA" id="ARBA00022833"/>
    </source>
</evidence>
<keyword evidence="9" id="KW-0732">Signal</keyword>
<dbReference type="Proteomes" id="UP000054821">
    <property type="component" value="Unassembled WGS sequence"/>
</dbReference>
<dbReference type="InterPro" id="IPR018338">
    <property type="entry name" value="Carbonic_anhydrase_a-class_CS"/>
</dbReference>
<dbReference type="AlphaFoldDB" id="A0A0W7VDR3"/>
<keyword evidence="6 9" id="KW-0862">Zinc</keyword>
<evidence type="ECO:0000256" key="5">
    <source>
        <dbReference type="ARBA" id="ARBA00022723"/>
    </source>
</evidence>
<evidence type="ECO:0000313" key="12">
    <source>
        <dbReference type="EMBL" id="PON22963.1"/>
    </source>
</evidence>
<comment type="function">
    <text evidence="2 9">Reversible hydration of carbon dioxide.</text>
</comment>
<dbReference type="GO" id="GO:0004089">
    <property type="term" value="F:carbonate dehydratase activity"/>
    <property type="evidence" value="ECO:0007669"/>
    <property type="project" value="UniProtKB-UniRule"/>
</dbReference>
<dbReference type="InterPro" id="IPR023561">
    <property type="entry name" value="Carbonic_anhydrase_a-class"/>
</dbReference>
<reference evidence="12" key="3">
    <citation type="submission" date="2017-08" db="EMBL/GenBank/DDBJ databases">
        <title>Trichoderma gamsii strain T6085, whole genome shotgun sequencing project.</title>
        <authorList>
            <person name="Baroncelli R."/>
        </authorList>
    </citation>
    <scope>NUCLEOTIDE SEQUENCE</scope>
    <source>
        <strain evidence="12">T6085</strain>
    </source>
</reference>
<evidence type="ECO:0000313" key="13">
    <source>
        <dbReference type="Proteomes" id="UP000054821"/>
    </source>
</evidence>
<reference evidence="12 13" key="1">
    <citation type="journal article" date="2016" name="Genome Announc.">
        <title>Draft Whole-Genome Sequence of Trichoderma gamsii T6085, a Promising Biocontrol Agent of Fusarium Head Blight on Wheat.</title>
        <authorList>
            <person name="Baroncelli R."/>
            <person name="Zapparata A."/>
            <person name="Piaggeschi G."/>
            <person name="Sarrocco S."/>
            <person name="Vannacci G."/>
        </authorList>
    </citation>
    <scope>NUCLEOTIDE SEQUENCE [LARGE SCALE GENOMIC DNA]</scope>
    <source>
        <strain evidence="12 13">T6085</strain>
    </source>
</reference>
<dbReference type="PANTHER" id="PTHR18952:SF265">
    <property type="entry name" value="CARBONIC ANHYDRASE"/>
    <property type="match status" value="1"/>
</dbReference>
<evidence type="ECO:0000313" key="14">
    <source>
        <dbReference type="Proteomes" id="UP000236546"/>
    </source>
</evidence>
<feature type="chain" id="PRO_5014528120" description="Carbonic anhydrase" evidence="9">
    <location>
        <begin position="21"/>
        <end position="271"/>
    </location>
</feature>
<dbReference type="EMBL" id="MTYH01000074">
    <property type="protein sequence ID" value="PNP39841.1"/>
    <property type="molecule type" value="Genomic_DNA"/>
</dbReference>
<dbReference type="EMBL" id="JPDN02000033">
    <property type="protein sequence ID" value="PON22963.1"/>
    <property type="molecule type" value="Genomic_DNA"/>
</dbReference>
<comment type="caution">
    <text evidence="12">The sequence shown here is derived from an EMBL/GenBank/DDBJ whole genome shotgun (WGS) entry which is preliminary data.</text>
</comment>
<protein>
    <recommendedName>
        <fullName evidence="4 9">Carbonic anhydrase</fullName>
        <ecNumber evidence="4 9">4.2.1.1</ecNumber>
    </recommendedName>
</protein>
<evidence type="ECO:0000256" key="1">
    <source>
        <dbReference type="ARBA" id="ARBA00001947"/>
    </source>
</evidence>
<dbReference type="InterPro" id="IPR001148">
    <property type="entry name" value="CA_dom"/>
</dbReference>
<sequence>MTRFTQFTVTALALVAPAFASCDYGTHLYPREHTVPVSTFGYNDLIGPLNWYSLNKTANELCATGQHQSPIVLDSSIATAHGDSISFTVDSYPFGAEFENLGSTVEVPVNGTLKAGGKDYKLAQFHFHTPSEHRIDSEYHPMEIHFVFSTPDKSTAVVSFLVDLGVPNLLLSSVFQNINEIATPGETTLTGPLLFAALENHLKSNAIFTYSGSLTTPPCTEGVDWYISAQPLQIDTATYGKVKDVIKFNARYTQNKLGGVNLLQNIANELK</sequence>
<reference evidence="11 14" key="2">
    <citation type="submission" date="2017-02" db="EMBL/GenBank/DDBJ databases">
        <title>Genomes of Trichoderma spp. with biocontrol activity.</title>
        <authorList>
            <person name="Gardiner D."/>
            <person name="Kazan K."/>
            <person name="Vos C."/>
            <person name="Harvey P."/>
        </authorList>
    </citation>
    <scope>NUCLEOTIDE SEQUENCE [LARGE SCALE GENOMIC DNA]</scope>
    <source>
        <strain evidence="11 14">A5MH</strain>
    </source>
</reference>
<accession>A0A0W7VDR3</accession>
<dbReference type="GeneID" id="29989397"/>
<evidence type="ECO:0000256" key="4">
    <source>
        <dbReference type="ARBA" id="ARBA00012925"/>
    </source>
</evidence>
<feature type="signal peptide" evidence="9">
    <location>
        <begin position="1"/>
        <end position="20"/>
    </location>
</feature>
<comment type="catalytic activity">
    <reaction evidence="8 9">
        <text>hydrogencarbonate + H(+) = CO2 + H2O</text>
        <dbReference type="Rhea" id="RHEA:10748"/>
        <dbReference type="ChEBI" id="CHEBI:15377"/>
        <dbReference type="ChEBI" id="CHEBI:15378"/>
        <dbReference type="ChEBI" id="CHEBI:16526"/>
        <dbReference type="ChEBI" id="CHEBI:17544"/>
        <dbReference type="EC" id="4.2.1.1"/>
    </reaction>
</comment>
<keyword evidence="5 9" id="KW-0479">Metal-binding</keyword>
<evidence type="ECO:0000256" key="3">
    <source>
        <dbReference type="ARBA" id="ARBA00010718"/>
    </source>
</evidence>
<dbReference type="GO" id="GO:0008270">
    <property type="term" value="F:zinc ion binding"/>
    <property type="evidence" value="ECO:0007669"/>
    <property type="project" value="UniProtKB-UniRule"/>
</dbReference>
<comment type="similarity">
    <text evidence="3 9">Belongs to the alpha-carbonic anhydrase family.</text>
</comment>